<name>A0AAD4GB31_BOLED</name>
<reference evidence="1" key="1">
    <citation type="submission" date="2019-10" db="EMBL/GenBank/DDBJ databases">
        <authorList>
            <consortium name="DOE Joint Genome Institute"/>
            <person name="Kuo A."/>
            <person name="Miyauchi S."/>
            <person name="Kiss E."/>
            <person name="Drula E."/>
            <person name="Kohler A."/>
            <person name="Sanchez-Garcia M."/>
            <person name="Andreopoulos B."/>
            <person name="Barry K.W."/>
            <person name="Bonito G."/>
            <person name="Buee M."/>
            <person name="Carver A."/>
            <person name="Chen C."/>
            <person name="Cichocki N."/>
            <person name="Clum A."/>
            <person name="Culley D."/>
            <person name="Crous P.W."/>
            <person name="Fauchery L."/>
            <person name="Girlanda M."/>
            <person name="Hayes R."/>
            <person name="Keri Z."/>
            <person name="LaButti K."/>
            <person name="Lipzen A."/>
            <person name="Lombard V."/>
            <person name="Magnuson J."/>
            <person name="Maillard F."/>
            <person name="Morin E."/>
            <person name="Murat C."/>
            <person name="Nolan M."/>
            <person name="Ohm R."/>
            <person name="Pangilinan J."/>
            <person name="Pereira M."/>
            <person name="Perotto S."/>
            <person name="Peter M."/>
            <person name="Riley R."/>
            <person name="Sitrit Y."/>
            <person name="Stielow B."/>
            <person name="Szollosi G."/>
            <person name="Zifcakova L."/>
            <person name="Stursova M."/>
            <person name="Spatafora J.W."/>
            <person name="Tedersoo L."/>
            <person name="Vaario L.-M."/>
            <person name="Yamada A."/>
            <person name="Yan M."/>
            <person name="Wang P."/>
            <person name="Xu J."/>
            <person name="Bruns T."/>
            <person name="Baldrian P."/>
            <person name="Vilgalys R."/>
            <person name="Henrissat B."/>
            <person name="Grigoriev I.V."/>
            <person name="Hibbett D."/>
            <person name="Nagy L.G."/>
            <person name="Martin F.M."/>
        </authorList>
    </citation>
    <scope>NUCLEOTIDE SEQUENCE</scope>
    <source>
        <strain evidence="1">BED1</strain>
    </source>
</reference>
<dbReference type="EMBL" id="WHUW01000028">
    <property type="protein sequence ID" value="KAF8434599.1"/>
    <property type="molecule type" value="Genomic_DNA"/>
</dbReference>
<organism evidence="1 2">
    <name type="scientific">Boletus edulis BED1</name>
    <dbReference type="NCBI Taxonomy" id="1328754"/>
    <lineage>
        <taxon>Eukaryota</taxon>
        <taxon>Fungi</taxon>
        <taxon>Dikarya</taxon>
        <taxon>Basidiomycota</taxon>
        <taxon>Agaricomycotina</taxon>
        <taxon>Agaricomycetes</taxon>
        <taxon>Agaricomycetidae</taxon>
        <taxon>Boletales</taxon>
        <taxon>Boletineae</taxon>
        <taxon>Boletaceae</taxon>
        <taxon>Boletoideae</taxon>
        <taxon>Boletus</taxon>
    </lineage>
</organism>
<evidence type="ECO:0000313" key="2">
    <source>
        <dbReference type="Proteomes" id="UP001194468"/>
    </source>
</evidence>
<evidence type="ECO:0000313" key="1">
    <source>
        <dbReference type="EMBL" id="KAF8434599.1"/>
    </source>
</evidence>
<comment type="caution">
    <text evidence="1">The sequence shown here is derived from an EMBL/GenBank/DDBJ whole genome shotgun (WGS) entry which is preliminary data.</text>
</comment>
<reference evidence="1" key="2">
    <citation type="journal article" date="2020" name="Nat. Commun.">
        <title>Large-scale genome sequencing of mycorrhizal fungi provides insights into the early evolution of symbiotic traits.</title>
        <authorList>
            <person name="Miyauchi S."/>
            <person name="Kiss E."/>
            <person name="Kuo A."/>
            <person name="Drula E."/>
            <person name="Kohler A."/>
            <person name="Sanchez-Garcia M."/>
            <person name="Morin E."/>
            <person name="Andreopoulos B."/>
            <person name="Barry K.W."/>
            <person name="Bonito G."/>
            <person name="Buee M."/>
            <person name="Carver A."/>
            <person name="Chen C."/>
            <person name="Cichocki N."/>
            <person name="Clum A."/>
            <person name="Culley D."/>
            <person name="Crous P.W."/>
            <person name="Fauchery L."/>
            <person name="Girlanda M."/>
            <person name="Hayes R.D."/>
            <person name="Keri Z."/>
            <person name="LaButti K."/>
            <person name="Lipzen A."/>
            <person name="Lombard V."/>
            <person name="Magnuson J."/>
            <person name="Maillard F."/>
            <person name="Murat C."/>
            <person name="Nolan M."/>
            <person name="Ohm R.A."/>
            <person name="Pangilinan J."/>
            <person name="Pereira M.F."/>
            <person name="Perotto S."/>
            <person name="Peter M."/>
            <person name="Pfister S."/>
            <person name="Riley R."/>
            <person name="Sitrit Y."/>
            <person name="Stielow J.B."/>
            <person name="Szollosi G."/>
            <person name="Zifcakova L."/>
            <person name="Stursova M."/>
            <person name="Spatafora J.W."/>
            <person name="Tedersoo L."/>
            <person name="Vaario L.M."/>
            <person name="Yamada A."/>
            <person name="Yan M."/>
            <person name="Wang P."/>
            <person name="Xu J."/>
            <person name="Bruns T."/>
            <person name="Baldrian P."/>
            <person name="Vilgalys R."/>
            <person name="Dunand C."/>
            <person name="Henrissat B."/>
            <person name="Grigoriev I.V."/>
            <person name="Hibbett D."/>
            <person name="Nagy L.G."/>
            <person name="Martin F.M."/>
        </authorList>
    </citation>
    <scope>NUCLEOTIDE SEQUENCE</scope>
    <source>
        <strain evidence="1">BED1</strain>
    </source>
</reference>
<gene>
    <name evidence="1" type="ORF">L210DRAFT_3553407</name>
</gene>
<accession>A0AAD4GB31</accession>
<protein>
    <submittedName>
        <fullName evidence="1">Uncharacterized protein</fullName>
    </submittedName>
</protein>
<dbReference type="AlphaFoldDB" id="A0AAD4GB31"/>
<proteinExistence type="predicted"/>
<dbReference type="Proteomes" id="UP001194468">
    <property type="component" value="Unassembled WGS sequence"/>
</dbReference>
<keyword evidence="2" id="KW-1185">Reference proteome</keyword>
<sequence>MVCLVFLQTRALSPFTRFLAIPHNNFYPGPSRGLHAHARYESPAPRCACGYDDIFPAPLAPVPRLLCRQSGVNARVTAPHSTPPLPPLAKPRTLFSASGSELVFVQCTDPPRWRWRTQPRCAL</sequence>